<name>A0A9J6ECJ6_RHIMP</name>
<evidence type="ECO:0000313" key="4">
    <source>
        <dbReference type="Proteomes" id="UP000821866"/>
    </source>
</evidence>
<reference evidence="3" key="1">
    <citation type="journal article" date="2020" name="Cell">
        <title>Large-Scale Comparative Analyses of Tick Genomes Elucidate Their Genetic Diversity and Vector Capacities.</title>
        <authorList>
            <consortium name="Tick Genome and Microbiome Consortium (TIGMIC)"/>
            <person name="Jia N."/>
            <person name="Wang J."/>
            <person name="Shi W."/>
            <person name="Du L."/>
            <person name="Sun Y."/>
            <person name="Zhan W."/>
            <person name="Jiang J.F."/>
            <person name="Wang Q."/>
            <person name="Zhang B."/>
            <person name="Ji P."/>
            <person name="Bell-Sakyi L."/>
            <person name="Cui X.M."/>
            <person name="Yuan T.T."/>
            <person name="Jiang B.G."/>
            <person name="Yang W.F."/>
            <person name="Lam T.T."/>
            <person name="Chang Q.C."/>
            <person name="Ding S.J."/>
            <person name="Wang X.J."/>
            <person name="Zhu J.G."/>
            <person name="Ruan X.D."/>
            <person name="Zhao L."/>
            <person name="Wei J.T."/>
            <person name="Ye R.Z."/>
            <person name="Que T.C."/>
            <person name="Du C.H."/>
            <person name="Zhou Y.H."/>
            <person name="Cheng J.X."/>
            <person name="Dai P.F."/>
            <person name="Guo W.B."/>
            <person name="Han X.H."/>
            <person name="Huang E.J."/>
            <person name="Li L.F."/>
            <person name="Wei W."/>
            <person name="Gao Y.C."/>
            <person name="Liu J.Z."/>
            <person name="Shao H.Z."/>
            <person name="Wang X."/>
            <person name="Wang C.C."/>
            <person name="Yang T.C."/>
            <person name="Huo Q.B."/>
            <person name="Li W."/>
            <person name="Chen H.Y."/>
            <person name="Chen S.E."/>
            <person name="Zhou L.G."/>
            <person name="Ni X.B."/>
            <person name="Tian J.H."/>
            <person name="Sheng Y."/>
            <person name="Liu T."/>
            <person name="Pan Y.S."/>
            <person name="Xia L.Y."/>
            <person name="Li J."/>
            <person name="Zhao F."/>
            <person name="Cao W.C."/>
        </authorList>
    </citation>
    <scope>NUCLEOTIDE SEQUENCE</scope>
    <source>
        <strain evidence="3">Rmic-2018</strain>
    </source>
</reference>
<dbReference type="VEuPathDB" id="VectorBase:LOC119168493"/>
<feature type="region of interest" description="Disordered" evidence="1">
    <location>
        <begin position="1"/>
        <end position="358"/>
    </location>
</feature>
<dbReference type="AlphaFoldDB" id="A0A9J6ECJ6"/>
<dbReference type="Gene3D" id="3.40.390.10">
    <property type="entry name" value="Collagenase (Catalytic Domain)"/>
    <property type="match status" value="1"/>
</dbReference>
<feature type="compositionally biased region" description="Basic and acidic residues" evidence="1">
    <location>
        <begin position="151"/>
        <end position="160"/>
    </location>
</feature>
<feature type="region of interest" description="Disordered" evidence="1">
    <location>
        <begin position="374"/>
        <end position="405"/>
    </location>
</feature>
<feature type="transmembrane region" description="Helical" evidence="2">
    <location>
        <begin position="570"/>
        <end position="596"/>
    </location>
</feature>
<feature type="compositionally biased region" description="Basic residues" evidence="1">
    <location>
        <begin position="14"/>
        <end position="32"/>
    </location>
</feature>
<feature type="compositionally biased region" description="Basic and acidic residues" evidence="1">
    <location>
        <begin position="210"/>
        <end position="241"/>
    </location>
</feature>
<keyword evidence="2" id="KW-0812">Transmembrane</keyword>
<feature type="compositionally biased region" description="Low complexity" evidence="1">
    <location>
        <begin position="188"/>
        <end position="202"/>
    </location>
</feature>
<dbReference type="GO" id="GO:0005886">
    <property type="term" value="C:plasma membrane"/>
    <property type="evidence" value="ECO:0007669"/>
    <property type="project" value="TreeGrafter"/>
</dbReference>
<proteinExistence type="predicted"/>
<feature type="compositionally biased region" description="Low complexity" evidence="1">
    <location>
        <begin position="460"/>
        <end position="476"/>
    </location>
</feature>
<evidence type="ECO:0008006" key="5">
    <source>
        <dbReference type="Google" id="ProtNLM"/>
    </source>
</evidence>
<feature type="compositionally biased region" description="Basic residues" evidence="1">
    <location>
        <begin position="120"/>
        <end position="138"/>
    </location>
</feature>
<evidence type="ECO:0000256" key="1">
    <source>
        <dbReference type="SAM" id="MobiDB-lite"/>
    </source>
</evidence>
<organism evidence="3 4">
    <name type="scientific">Rhipicephalus microplus</name>
    <name type="common">Cattle tick</name>
    <name type="synonym">Boophilus microplus</name>
    <dbReference type="NCBI Taxonomy" id="6941"/>
    <lineage>
        <taxon>Eukaryota</taxon>
        <taxon>Metazoa</taxon>
        <taxon>Ecdysozoa</taxon>
        <taxon>Arthropoda</taxon>
        <taxon>Chelicerata</taxon>
        <taxon>Arachnida</taxon>
        <taxon>Acari</taxon>
        <taxon>Parasitiformes</taxon>
        <taxon>Ixodida</taxon>
        <taxon>Ixodoidea</taxon>
        <taxon>Ixodidae</taxon>
        <taxon>Rhipicephalinae</taxon>
        <taxon>Rhipicephalus</taxon>
        <taxon>Boophilus</taxon>
    </lineage>
</organism>
<evidence type="ECO:0000313" key="3">
    <source>
        <dbReference type="EMBL" id="KAH8032041.1"/>
    </source>
</evidence>
<dbReference type="PROSITE" id="PS51885">
    <property type="entry name" value="NEPRILYSIN"/>
    <property type="match status" value="1"/>
</dbReference>
<dbReference type="Gene3D" id="1.10.1380.10">
    <property type="entry name" value="Neutral endopeptidase , domain2"/>
    <property type="match status" value="1"/>
</dbReference>
<keyword evidence="4" id="KW-1185">Reference proteome</keyword>
<dbReference type="PANTHER" id="PTHR11733">
    <property type="entry name" value="ZINC METALLOPROTEASE FAMILY M13 NEPRILYSIN-RELATED"/>
    <property type="match status" value="1"/>
</dbReference>
<sequence>MENDADPCLDGAGGKRHKSSLSKSSHRHHPGRRASIVAEPEVRVITPVNKSTIDAAQRAETHSRRRSSSLGSLSEGSRGESRRASAGSEQETHPSKRPSVGEATSPNQTVKASAASHQAHSLRRSAHHSVGDKRRRSASKTSSSSSSSSSSKKDKHEAAKNETIVAETHVEKDATKASSPMGRTRRASTSSVTGPSTVTEGVQGAASGPAERKSSHDARRSKSSSEKDAFGKVHGEKDAGKSKTGSSSGRPRQASTVSLWGPGPVVASGMAPAEIPPQDQARFAPGTNLAAKVTGTTSKHTSSKERPQTSTLYGMRASMDHPAAEAPLKQNTTDPDAAPNSHKGHAISSAVSDGPATNAGIHVQDFADVPQVEKAASMAHVPPDSKPFDATVGGPTTASQNGPPVGILVPAVIQQLATPGSSHGVKAADSAHSKDHLPAGPSATSNQEGNKVANRNRGTGKAAPQQGQPPAGLPGAHPLVSGQTARVIVKKQIQGKTKKKKGDNTASHTGLEGETFSPSPAVARKMNGGGSSGHWSFYAKLFSILMAARVAYAAMNVLFVTEIDQREQRLLYGVVICVCAIMFSVVVAAVALIIYAKPGGSPLACVTEECLAARAYLAGLLNGSVDACNDFYGYVCDSWIARGRNGGSFHRDGVNASVARINEFLRSEERPEGDASDFRLIRIFYRECHRYASERPTPAALVATLEMAREQLKWAEIRNAPSYNKLVELLVRTSLLVGFHTVLVIQLLTEDSDAVLRLSSGTSLLHKLTTTGDLWDLEETLRRTTLYEGLDLNNTLNMDDLVNAALYGDQQFHWNYRRRRQSTDLWRSSWTTSSRT</sequence>
<keyword evidence="2" id="KW-1133">Transmembrane helix</keyword>
<evidence type="ECO:0000256" key="2">
    <source>
        <dbReference type="SAM" id="Phobius"/>
    </source>
</evidence>
<feature type="transmembrane region" description="Helical" evidence="2">
    <location>
        <begin position="535"/>
        <end position="558"/>
    </location>
</feature>
<gene>
    <name evidence="3" type="ORF">HPB51_022789</name>
</gene>
<dbReference type="InterPro" id="IPR024079">
    <property type="entry name" value="MetalloPept_cat_dom_sf"/>
</dbReference>
<dbReference type="GO" id="GO:0004222">
    <property type="term" value="F:metalloendopeptidase activity"/>
    <property type="evidence" value="ECO:0007669"/>
    <property type="project" value="InterPro"/>
</dbReference>
<dbReference type="InterPro" id="IPR000718">
    <property type="entry name" value="Peptidase_M13"/>
</dbReference>
<dbReference type="Proteomes" id="UP000821866">
    <property type="component" value="Chromosome 3"/>
</dbReference>
<accession>A0A9J6ECJ6</accession>
<dbReference type="EMBL" id="JABSTU010000005">
    <property type="protein sequence ID" value="KAH8032041.1"/>
    <property type="molecule type" value="Genomic_DNA"/>
</dbReference>
<comment type="caution">
    <text evidence="3">The sequence shown here is derived from an EMBL/GenBank/DDBJ whole genome shotgun (WGS) entry which is preliminary data.</text>
</comment>
<dbReference type="PANTHER" id="PTHR11733:SF241">
    <property type="entry name" value="GH26575P-RELATED"/>
    <property type="match status" value="1"/>
</dbReference>
<dbReference type="SUPFAM" id="SSF55486">
    <property type="entry name" value="Metalloproteases ('zincins'), catalytic domain"/>
    <property type="match status" value="1"/>
</dbReference>
<keyword evidence="2" id="KW-0472">Membrane</keyword>
<dbReference type="InterPro" id="IPR042089">
    <property type="entry name" value="Peptidase_M13_dom_2"/>
</dbReference>
<feature type="region of interest" description="Disordered" evidence="1">
    <location>
        <begin position="420"/>
        <end position="479"/>
    </location>
</feature>
<protein>
    <recommendedName>
        <fullName evidence="5">Peptidase M13 N-terminal domain-containing protein</fullName>
    </recommendedName>
</protein>
<feature type="compositionally biased region" description="Polar residues" evidence="1">
    <location>
        <begin position="243"/>
        <end position="258"/>
    </location>
</feature>
<feature type="compositionally biased region" description="Low complexity" evidence="1">
    <location>
        <begin position="139"/>
        <end position="150"/>
    </location>
</feature>
<dbReference type="GO" id="GO:0016485">
    <property type="term" value="P:protein processing"/>
    <property type="evidence" value="ECO:0007669"/>
    <property type="project" value="TreeGrafter"/>
</dbReference>
<feature type="region of interest" description="Disordered" evidence="1">
    <location>
        <begin position="492"/>
        <end position="525"/>
    </location>
</feature>
<reference evidence="3" key="2">
    <citation type="submission" date="2021-09" db="EMBL/GenBank/DDBJ databases">
        <authorList>
            <person name="Jia N."/>
            <person name="Wang J."/>
            <person name="Shi W."/>
            <person name="Du L."/>
            <person name="Sun Y."/>
            <person name="Zhan W."/>
            <person name="Jiang J."/>
            <person name="Wang Q."/>
            <person name="Zhang B."/>
            <person name="Ji P."/>
            <person name="Sakyi L.B."/>
            <person name="Cui X."/>
            <person name="Yuan T."/>
            <person name="Jiang B."/>
            <person name="Yang W."/>
            <person name="Lam T.T.-Y."/>
            <person name="Chang Q."/>
            <person name="Ding S."/>
            <person name="Wang X."/>
            <person name="Zhu J."/>
            <person name="Ruan X."/>
            <person name="Zhao L."/>
            <person name="Wei J."/>
            <person name="Que T."/>
            <person name="Du C."/>
            <person name="Cheng J."/>
            <person name="Dai P."/>
            <person name="Han X."/>
            <person name="Huang E."/>
            <person name="Gao Y."/>
            <person name="Liu J."/>
            <person name="Shao H."/>
            <person name="Ye R."/>
            <person name="Li L."/>
            <person name="Wei W."/>
            <person name="Wang X."/>
            <person name="Wang C."/>
            <person name="Huo Q."/>
            <person name="Li W."/>
            <person name="Guo W."/>
            <person name="Chen H."/>
            <person name="Chen S."/>
            <person name="Zhou L."/>
            <person name="Zhou L."/>
            <person name="Ni X."/>
            <person name="Tian J."/>
            <person name="Zhou Y."/>
            <person name="Sheng Y."/>
            <person name="Liu T."/>
            <person name="Pan Y."/>
            <person name="Xia L."/>
            <person name="Li J."/>
            <person name="Zhao F."/>
            <person name="Cao W."/>
        </authorList>
    </citation>
    <scope>NUCLEOTIDE SEQUENCE</scope>
    <source>
        <strain evidence="3">Rmic-2018</strain>
        <tissue evidence="3">Larvae</tissue>
    </source>
</reference>
<feature type="compositionally biased region" description="Polar residues" evidence="1">
    <location>
        <begin position="102"/>
        <end position="119"/>
    </location>
</feature>